<evidence type="ECO:0000313" key="3">
    <source>
        <dbReference type="Proteomes" id="UP000184268"/>
    </source>
</evidence>
<evidence type="ECO:0000313" key="2">
    <source>
        <dbReference type="EMBL" id="SHG79811.1"/>
    </source>
</evidence>
<dbReference type="STRING" id="299255.SAMN02745129_0746"/>
<organism evidence="2 3">
    <name type="scientific">Ferrimonas marina</name>
    <dbReference type="NCBI Taxonomy" id="299255"/>
    <lineage>
        <taxon>Bacteria</taxon>
        <taxon>Pseudomonadati</taxon>
        <taxon>Pseudomonadota</taxon>
        <taxon>Gammaproteobacteria</taxon>
        <taxon>Alteromonadales</taxon>
        <taxon>Ferrimonadaceae</taxon>
        <taxon>Ferrimonas</taxon>
    </lineage>
</organism>
<dbReference type="EMBL" id="FQXG01000001">
    <property type="protein sequence ID" value="SHG79811.1"/>
    <property type="molecule type" value="Genomic_DNA"/>
</dbReference>
<feature type="transmembrane region" description="Helical" evidence="1">
    <location>
        <begin position="87"/>
        <end position="115"/>
    </location>
</feature>
<feature type="transmembrane region" description="Helical" evidence="1">
    <location>
        <begin position="145"/>
        <end position="163"/>
    </location>
</feature>
<keyword evidence="1" id="KW-0472">Membrane</keyword>
<feature type="transmembrane region" description="Helical" evidence="1">
    <location>
        <begin position="192"/>
        <end position="210"/>
    </location>
</feature>
<gene>
    <name evidence="2" type="ORF">SAMN02745129_0746</name>
</gene>
<reference evidence="2 3" key="1">
    <citation type="submission" date="2016-11" db="EMBL/GenBank/DDBJ databases">
        <authorList>
            <person name="Jaros S."/>
            <person name="Januszkiewicz K."/>
            <person name="Wedrychowicz H."/>
        </authorList>
    </citation>
    <scope>NUCLEOTIDE SEQUENCE [LARGE SCALE GENOMIC DNA]</scope>
    <source>
        <strain evidence="2 3">DSM 16917</strain>
    </source>
</reference>
<dbReference type="AlphaFoldDB" id="A0A1M5MR71"/>
<keyword evidence="1" id="KW-0812">Transmembrane</keyword>
<evidence type="ECO:0000256" key="1">
    <source>
        <dbReference type="SAM" id="Phobius"/>
    </source>
</evidence>
<feature type="transmembrane region" description="Helical" evidence="1">
    <location>
        <begin position="12"/>
        <end position="32"/>
    </location>
</feature>
<name>A0A1M5MR71_9GAMM</name>
<dbReference type="Proteomes" id="UP000184268">
    <property type="component" value="Unassembled WGS sequence"/>
</dbReference>
<sequence length="218" mass="23418">MNNLTKPAGVASVFLALIYIAAFVYFGAFWSYPSAASPAEKMAYLAANQVMISAIFFLMYVLFGVVLTVLVVGLYEQLKHTNNPLNAISTVFGLVWVGLVIASGMISTIGLAHAIDLMDSSLEKAFDIWNIVSLLTESLGGGNEIVGGLWVLIVSIVALRAGVFRRALNYLGLFVGLAGIATIYPSDLATETFGISQIVWFIWLGMALLGRSNANNKL</sequence>
<protein>
    <recommendedName>
        <fullName evidence="4">DUF4386 domain-containing protein</fullName>
    </recommendedName>
</protein>
<evidence type="ECO:0008006" key="4">
    <source>
        <dbReference type="Google" id="ProtNLM"/>
    </source>
</evidence>
<keyword evidence="1" id="KW-1133">Transmembrane helix</keyword>
<feature type="transmembrane region" description="Helical" evidence="1">
    <location>
        <begin position="52"/>
        <end position="75"/>
    </location>
</feature>
<dbReference type="OrthoDB" id="1162205at2"/>
<dbReference type="RefSeq" id="WP_067654138.1">
    <property type="nucleotide sequence ID" value="NZ_FQXG01000001.1"/>
</dbReference>
<keyword evidence="3" id="KW-1185">Reference proteome</keyword>
<proteinExistence type="predicted"/>
<feature type="transmembrane region" description="Helical" evidence="1">
    <location>
        <begin position="170"/>
        <end position="186"/>
    </location>
</feature>
<accession>A0A1M5MR71</accession>